<dbReference type="Proteomes" id="UP000232101">
    <property type="component" value="Unassembled WGS sequence"/>
</dbReference>
<sequence length="78" mass="9549">MIFLLLRSHLVKVLHNAWGMFKTFLRYKLEEWGKKHHVGQKPIPDAIMPRLCQYNKRKSKFPRKHHVYTEMVIRCQME</sequence>
<dbReference type="STRING" id="582475.ACZ11_12575"/>
<organism evidence="1 2">
    <name type="scientific">Lysinibacillus xylanilyticus</name>
    <dbReference type="NCBI Taxonomy" id="582475"/>
    <lineage>
        <taxon>Bacteria</taxon>
        <taxon>Bacillati</taxon>
        <taxon>Bacillota</taxon>
        <taxon>Bacilli</taxon>
        <taxon>Bacillales</taxon>
        <taxon>Bacillaceae</taxon>
        <taxon>Lysinibacillus</taxon>
    </lineage>
</organism>
<reference evidence="1 2" key="1">
    <citation type="submission" date="2017-11" db="EMBL/GenBank/DDBJ databases">
        <title>Bacterial isolate from king chilli rhizosphere.</title>
        <authorList>
            <person name="Takhelmayum P."/>
            <person name="Sarangthem I."/>
        </authorList>
    </citation>
    <scope>NUCLEOTIDE SEQUENCE [LARGE SCALE GENOMIC DNA]</scope>
    <source>
        <strain evidence="2">t26</strain>
    </source>
</reference>
<protein>
    <submittedName>
        <fullName evidence="1">Uncharacterized protein</fullName>
    </submittedName>
</protein>
<evidence type="ECO:0000313" key="2">
    <source>
        <dbReference type="Proteomes" id="UP000232101"/>
    </source>
</evidence>
<gene>
    <name evidence="1" type="ORF">CWD94_02345</name>
</gene>
<name>A0A2M9QAZ3_9BACI</name>
<accession>A0A2M9QAZ3</accession>
<dbReference type="EMBL" id="PHQY01000276">
    <property type="protein sequence ID" value="PJO45247.1"/>
    <property type="molecule type" value="Genomic_DNA"/>
</dbReference>
<evidence type="ECO:0000313" key="1">
    <source>
        <dbReference type="EMBL" id="PJO45247.1"/>
    </source>
</evidence>
<proteinExistence type="predicted"/>
<dbReference type="AlphaFoldDB" id="A0A2M9QAZ3"/>
<comment type="caution">
    <text evidence="1">The sequence shown here is derived from an EMBL/GenBank/DDBJ whole genome shotgun (WGS) entry which is preliminary data.</text>
</comment>